<feature type="transmembrane region" description="Helical" evidence="7">
    <location>
        <begin position="351"/>
        <end position="369"/>
    </location>
</feature>
<evidence type="ECO:0000256" key="5">
    <source>
        <dbReference type="ARBA" id="ARBA00022989"/>
    </source>
</evidence>
<evidence type="ECO:0000256" key="6">
    <source>
        <dbReference type="ARBA" id="ARBA00023136"/>
    </source>
</evidence>
<feature type="domain" description="Major facilitator superfamily (MFS) profile" evidence="8">
    <location>
        <begin position="20"/>
        <end position="405"/>
    </location>
</feature>
<keyword evidence="3" id="KW-1003">Cell membrane</keyword>
<evidence type="ECO:0000256" key="7">
    <source>
        <dbReference type="SAM" id="Phobius"/>
    </source>
</evidence>
<feature type="transmembrane region" description="Helical" evidence="7">
    <location>
        <begin position="381"/>
        <end position="400"/>
    </location>
</feature>
<organism evidence="9 10">
    <name type="scientific">Paenibacillus antri</name>
    <dbReference type="NCBI Taxonomy" id="2582848"/>
    <lineage>
        <taxon>Bacteria</taxon>
        <taxon>Bacillati</taxon>
        <taxon>Bacillota</taxon>
        <taxon>Bacilli</taxon>
        <taxon>Bacillales</taxon>
        <taxon>Paenibacillaceae</taxon>
        <taxon>Paenibacillus</taxon>
    </lineage>
</organism>
<dbReference type="RefSeq" id="WP_138198323.1">
    <property type="nucleotide sequence ID" value="NZ_VCIW01000042.1"/>
</dbReference>
<feature type="transmembrane region" description="Helical" evidence="7">
    <location>
        <begin position="83"/>
        <end position="104"/>
    </location>
</feature>
<dbReference type="InterPro" id="IPR050171">
    <property type="entry name" value="MFS_Transporters"/>
</dbReference>
<keyword evidence="2" id="KW-0813">Transport</keyword>
<dbReference type="InterPro" id="IPR011701">
    <property type="entry name" value="MFS"/>
</dbReference>
<dbReference type="Gene3D" id="1.20.1250.20">
    <property type="entry name" value="MFS general substrate transporter like domains"/>
    <property type="match status" value="2"/>
</dbReference>
<feature type="transmembrane region" description="Helical" evidence="7">
    <location>
        <begin position="52"/>
        <end position="71"/>
    </location>
</feature>
<comment type="caution">
    <text evidence="9">The sequence shown here is derived from an EMBL/GenBank/DDBJ whole genome shotgun (WGS) entry which is preliminary data.</text>
</comment>
<feature type="transmembrane region" description="Helical" evidence="7">
    <location>
        <begin position="110"/>
        <end position="133"/>
    </location>
</feature>
<dbReference type="GO" id="GO:0022857">
    <property type="term" value="F:transmembrane transporter activity"/>
    <property type="evidence" value="ECO:0007669"/>
    <property type="project" value="InterPro"/>
</dbReference>
<proteinExistence type="predicted"/>
<feature type="transmembrane region" description="Helical" evidence="7">
    <location>
        <begin position="228"/>
        <end position="251"/>
    </location>
</feature>
<dbReference type="PROSITE" id="PS50850">
    <property type="entry name" value="MFS"/>
    <property type="match status" value="1"/>
</dbReference>
<dbReference type="SUPFAM" id="SSF103473">
    <property type="entry name" value="MFS general substrate transporter"/>
    <property type="match status" value="1"/>
</dbReference>
<dbReference type="Proteomes" id="UP000309676">
    <property type="component" value="Unassembled WGS sequence"/>
</dbReference>
<evidence type="ECO:0000256" key="2">
    <source>
        <dbReference type="ARBA" id="ARBA00022448"/>
    </source>
</evidence>
<evidence type="ECO:0000256" key="3">
    <source>
        <dbReference type="ARBA" id="ARBA00022475"/>
    </source>
</evidence>
<accession>A0A5R9G1V8</accession>
<dbReference type="InterPro" id="IPR036259">
    <property type="entry name" value="MFS_trans_sf"/>
</dbReference>
<feature type="transmembrane region" description="Helical" evidence="7">
    <location>
        <begin position="318"/>
        <end position="339"/>
    </location>
</feature>
<dbReference type="OrthoDB" id="9815817at2"/>
<feature type="transmembrane region" description="Helical" evidence="7">
    <location>
        <begin position="293"/>
        <end position="312"/>
    </location>
</feature>
<dbReference type="AlphaFoldDB" id="A0A5R9G1V8"/>
<dbReference type="PANTHER" id="PTHR23517">
    <property type="entry name" value="RESISTANCE PROTEIN MDTM, PUTATIVE-RELATED-RELATED"/>
    <property type="match status" value="1"/>
</dbReference>
<evidence type="ECO:0000313" key="9">
    <source>
        <dbReference type="EMBL" id="TLS48286.1"/>
    </source>
</evidence>
<reference evidence="9 10" key="1">
    <citation type="submission" date="2019-05" db="EMBL/GenBank/DDBJ databases">
        <authorList>
            <person name="Narsing Rao M.P."/>
            <person name="Li W.J."/>
        </authorList>
    </citation>
    <scope>NUCLEOTIDE SEQUENCE [LARGE SCALE GENOMIC DNA]</scope>
    <source>
        <strain evidence="9 10">SYSU_K30003</strain>
    </source>
</reference>
<dbReference type="EMBL" id="VCIW01000042">
    <property type="protein sequence ID" value="TLS48286.1"/>
    <property type="molecule type" value="Genomic_DNA"/>
</dbReference>
<gene>
    <name evidence="9" type="ORF">FE782_31575</name>
</gene>
<dbReference type="InterPro" id="IPR020846">
    <property type="entry name" value="MFS_dom"/>
</dbReference>
<feature type="transmembrane region" description="Helical" evidence="7">
    <location>
        <begin position="175"/>
        <end position="196"/>
    </location>
</feature>
<dbReference type="Pfam" id="PF07690">
    <property type="entry name" value="MFS_1"/>
    <property type="match status" value="2"/>
</dbReference>
<evidence type="ECO:0000256" key="1">
    <source>
        <dbReference type="ARBA" id="ARBA00004651"/>
    </source>
</evidence>
<dbReference type="CDD" id="cd17325">
    <property type="entry name" value="MFS_MdtG_SLC18_like"/>
    <property type="match status" value="1"/>
</dbReference>
<feature type="transmembrane region" description="Helical" evidence="7">
    <location>
        <begin position="145"/>
        <end position="169"/>
    </location>
</feature>
<protein>
    <submittedName>
        <fullName evidence="9">MFS transporter</fullName>
    </submittedName>
</protein>
<keyword evidence="6 7" id="KW-0472">Membrane</keyword>
<evidence type="ECO:0000259" key="8">
    <source>
        <dbReference type="PROSITE" id="PS50850"/>
    </source>
</evidence>
<evidence type="ECO:0000313" key="10">
    <source>
        <dbReference type="Proteomes" id="UP000309676"/>
    </source>
</evidence>
<feature type="transmembrane region" description="Helical" evidence="7">
    <location>
        <begin position="263"/>
        <end position="281"/>
    </location>
</feature>
<comment type="subcellular location">
    <subcellularLocation>
        <location evidence="1">Cell membrane</location>
        <topology evidence="1">Multi-pass membrane protein</topology>
    </subcellularLocation>
</comment>
<dbReference type="GO" id="GO:0005886">
    <property type="term" value="C:plasma membrane"/>
    <property type="evidence" value="ECO:0007669"/>
    <property type="project" value="UniProtKB-SubCell"/>
</dbReference>
<sequence>MLKTRQRSFIGRLSSGNAFVWKLLFIMFSIEFVKGALLVSVLPVYFSRELGLSAYVLGWAFSLQYVGDNAFRAPVGWMIDRFGYRLPMSAGLSLGFAGVAALAWLDGAGWMLAGCFLLGAGTSPLWPCVVSGATEASGASASGRAMSAIYIASFVGTGAGPIAINYLAADDDMRLPFLACLALSAGALAVGFLLPGRPFATGAGKRTAQPASMAAGMLETLRGVRGGALLYPAMFLQTLALGLLTPVVTLYAREDIGLRPDEFSVLLLTGGGASLLLLLLVGRLADKYGTRAFLLAGIPLTAASTAGVAAVANRTQLFLAVVAVAIGYALLIPAWNAFVAGAIPKERRGSAWGAFLAIEGSGFVVGPIVSGWLWESWSHRAPFYASGAALATLFVLYLFISFRKSDVLR</sequence>
<keyword evidence="5 7" id="KW-1133">Transmembrane helix</keyword>
<keyword evidence="4 7" id="KW-0812">Transmembrane</keyword>
<name>A0A5R9G1V8_9BACL</name>
<keyword evidence="10" id="KW-1185">Reference proteome</keyword>
<evidence type="ECO:0000256" key="4">
    <source>
        <dbReference type="ARBA" id="ARBA00022692"/>
    </source>
</evidence>
<feature type="transmembrane region" description="Helical" evidence="7">
    <location>
        <begin position="21"/>
        <end position="46"/>
    </location>
</feature>